<sequence length="106" mass="11657">MPALCPSSEPFPSDGVNGGSQRRLSNPNELQCANATQRVPQFVALRKIILLSTACVPREKKSLLRFKASLSDPSDRLSSWKTEYDCCSWAGVECDKVTGHVIGKLY</sequence>
<comment type="subcellular location">
    <subcellularLocation>
        <location evidence="1">Membrane</location>
        <topology evidence="1">Single-pass type I membrane protein</topology>
    </subcellularLocation>
</comment>
<dbReference type="GO" id="GO:0016020">
    <property type="term" value="C:membrane"/>
    <property type="evidence" value="ECO:0007669"/>
    <property type="project" value="UniProtKB-SubCell"/>
</dbReference>
<keyword evidence="6" id="KW-1133">Transmembrane helix</keyword>
<organism evidence="11 12">
    <name type="scientific">Castilleja foliolosa</name>
    <dbReference type="NCBI Taxonomy" id="1961234"/>
    <lineage>
        <taxon>Eukaryota</taxon>
        <taxon>Viridiplantae</taxon>
        <taxon>Streptophyta</taxon>
        <taxon>Embryophyta</taxon>
        <taxon>Tracheophyta</taxon>
        <taxon>Spermatophyta</taxon>
        <taxon>Magnoliopsida</taxon>
        <taxon>eudicotyledons</taxon>
        <taxon>Gunneridae</taxon>
        <taxon>Pentapetalae</taxon>
        <taxon>asterids</taxon>
        <taxon>lamiids</taxon>
        <taxon>Lamiales</taxon>
        <taxon>Orobanchaceae</taxon>
        <taxon>Pedicularideae</taxon>
        <taxon>Castillejinae</taxon>
        <taxon>Castilleja</taxon>
    </lineage>
</organism>
<dbReference type="Pfam" id="PF08263">
    <property type="entry name" value="LRRNT_2"/>
    <property type="match status" value="1"/>
</dbReference>
<evidence type="ECO:0000256" key="8">
    <source>
        <dbReference type="ARBA" id="ARBA00023180"/>
    </source>
</evidence>
<evidence type="ECO:0000256" key="2">
    <source>
        <dbReference type="ARBA" id="ARBA00022614"/>
    </source>
</evidence>
<evidence type="ECO:0000256" key="7">
    <source>
        <dbReference type="ARBA" id="ARBA00023136"/>
    </source>
</evidence>
<dbReference type="Gene3D" id="3.80.10.10">
    <property type="entry name" value="Ribonuclease Inhibitor"/>
    <property type="match status" value="1"/>
</dbReference>
<dbReference type="InterPro" id="IPR046956">
    <property type="entry name" value="RLP23-like"/>
</dbReference>
<dbReference type="Proteomes" id="UP001632038">
    <property type="component" value="Unassembled WGS sequence"/>
</dbReference>
<evidence type="ECO:0000256" key="3">
    <source>
        <dbReference type="ARBA" id="ARBA00022692"/>
    </source>
</evidence>
<dbReference type="InterPro" id="IPR013210">
    <property type="entry name" value="LRR_N_plant-typ"/>
</dbReference>
<feature type="region of interest" description="Disordered" evidence="9">
    <location>
        <begin position="1"/>
        <end position="27"/>
    </location>
</feature>
<keyword evidence="3" id="KW-0812">Transmembrane</keyword>
<keyword evidence="2" id="KW-0433">Leucine-rich repeat</keyword>
<keyword evidence="8" id="KW-0325">Glycoprotein</keyword>
<evidence type="ECO:0000256" key="1">
    <source>
        <dbReference type="ARBA" id="ARBA00004479"/>
    </source>
</evidence>
<dbReference type="PANTHER" id="PTHR48063">
    <property type="entry name" value="LRR RECEPTOR-LIKE KINASE"/>
    <property type="match status" value="1"/>
</dbReference>
<feature type="domain" description="Leucine-rich repeat-containing N-terminal plant-type" evidence="10">
    <location>
        <begin position="58"/>
        <end position="95"/>
    </location>
</feature>
<dbReference type="PANTHER" id="PTHR48063:SF112">
    <property type="entry name" value="RECEPTOR LIKE PROTEIN 30-LIKE"/>
    <property type="match status" value="1"/>
</dbReference>
<name>A0ABD3D1Z2_9LAMI</name>
<protein>
    <submittedName>
        <fullName evidence="11">Leucine-rich repeat neuronal protein 3</fullName>
    </submittedName>
</protein>
<evidence type="ECO:0000256" key="4">
    <source>
        <dbReference type="ARBA" id="ARBA00022729"/>
    </source>
</evidence>
<gene>
    <name evidence="11" type="primary">LRRN3</name>
    <name evidence="11" type="ORF">CASFOL_020299</name>
</gene>
<keyword evidence="7" id="KW-0472">Membrane</keyword>
<keyword evidence="12" id="KW-1185">Reference proteome</keyword>
<evidence type="ECO:0000256" key="5">
    <source>
        <dbReference type="ARBA" id="ARBA00022737"/>
    </source>
</evidence>
<evidence type="ECO:0000256" key="9">
    <source>
        <dbReference type="SAM" id="MobiDB-lite"/>
    </source>
</evidence>
<dbReference type="EMBL" id="JAVIJP010000027">
    <property type="protein sequence ID" value="KAL3635752.1"/>
    <property type="molecule type" value="Genomic_DNA"/>
</dbReference>
<evidence type="ECO:0000313" key="12">
    <source>
        <dbReference type="Proteomes" id="UP001632038"/>
    </source>
</evidence>
<proteinExistence type="predicted"/>
<comment type="caution">
    <text evidence="11">The sequence shown here is derived from an EMBL/GenBank/DDBJ whole genome shotgun (WGS) entry which is preliminary data.</text>
</comment>
<accession>A0ABD3D1Z2</accession>
<evidence type="ECO:0000259" key="10">
    <source>
        <dbReference type="Pfam" id="PF08263"/>
    </source>
</evidence>
<reference evidence="12" key="1">
    <citation type="journal article" date="2024" name="IScience">
        <title>Strigolactones Initiate the Formation of Haustorium-like Structures in Castilleja.</title>
        <authorList>
            <person name="Buerger M."/>
            <person name="Peterson D."/>
            <person name="Chory J."/>
        </authorList>
    </citation>
    <scope>NUCLEOTIDE SEQUENCE [LARGE SCALE GENOMIC DNA]</scope>
</reference>
<evidence type="ECO:0000256" key="6">
    <source>
        <dbReference type="ARBA" id="ARBA00022989"/>
    </source>
</evidence>
<evidence type="ECO:0000313" key="11">
    <source>
        <dbReference type="EMBL" id="KAL3635752.1"/>
    </source>
</evidence>
<keyword evidence="4" id="KW-0732">Signal</keyword>
<dbReference type="AlphaFoldDB" id="A0ABD3D1Z2"/>
<keyword evidence="5" id="KW-0677">Repeat</keyword>
<dbReference type="InterPro" id="IPR032675">
    <property type="entry name" value="LRR_dom_sf"/>
</dbReference>